<protein>
    <submittedName>
        <fullName evidence="1">Histidine phosphatase family protein</fullName>
    </submittedName>
</protein>
<dbReference type="EMBL" id="JAMSHT010000001">
    <property type="protein sequence ID" value="MCM8558399.1"/>
    <property type="molecule type" value="Genomic_DNA"/>
</dbReference>
<sequence>MPELYLLRHAKSDWGDHRLADIDRPLSPRGVKAAAQMGAFLQDIAPPDLIWASNAVRVQQTVSGLRKAFPELPAPVTVPSIYGASYAGLLDLVRQARCDRLMLVGHNPGMEELATRLTRGSNGPGRSVMVRKYPTAALAEILFDCQWSELDTGMAELKRFTRPKDL</sequence>
<dbReference type="Pfam" id="PF00300">
    <property type="entry name" value="His_Phos_1"/>
    <property type="match status" value="1"/>
</dbReference>
<dbReference type="SUPFAM" id="SSF53254">
    <property type="entry name" value="Phosphoglycerate mutase-like"/>
    <property type="match status" value="1"/>
</dbReference>
<dbReference type="InterPro" id="IPR029033">
    <property type="entry name" value="His_PPase_superfam"/>
</dbReference>
<organism evidence="1 2">
    <name type="scientific">Sphingomicrobium sediminis</name>
    <dbReference type="NCBI Taxonomy" id="2950949"/>
    <lineage>
        <taxon>Bacteria</taxon>
        <taxon>Pseudomonadati</taxon>
        <taxon>Pseudomonadota</taxon>
        <taxon>Alphaproteobacteria</taxon>
        <taxon>Sphingomonadales</taxon>
        <taxon>Sphingomonadaceae</taxon>
        <taxon>Sphingomicrobium</taxon>
    </lineage>
</organism>
<comment type="caution">
    <text evidence="1">The sequence shown here is derived from an EMBL/GenBank/DDBJ whole genome shotgun (WGS) entry which is preliminary data.</text>
</comment>
<dbReference type="SMART" id="SM00855">
    <property type="entry name" value="PGAM"/>
    <property type="match status" value="1"/>
</dbReference>
<dbReference type="AlphaFoldDB" id="A0A9X2J336"/>
<dbReference type="InterPro" id="IPR013078">
    <property type="entry name" value="His_Pase_superF_clade-1"/>
</dbReference>
<evidence type="ECO:0000313" key="2">
    <source>
        <dbReference type="Proteomes" id="UP001155128"/>
    </source>
</evidence>
<name>A0A9X2J336_9SPHN</name>
<keyword evidence="2" id="KW-1185">Reference proteome</keyword>
<gene>
    <name evidence="1" type="ORF">NDO55_11275</name>
</gene>
<accession>A0A9X2J336</accession>
<dbReference type="CDD" id="cd07067">
    <property type="entry name" value="HP_PGM_like"/>
    <property type="match status" value="1"/>
</dbReference>
<proteinExistence type="predicted"/>
<dbReference type="RefSeq" id="WP_252115271.1">
    <property type="nucleotide sequence ID" value="NZ_JAMSHT010000001.1"/>
</dbReference>
<dbReference type="PANTHER" id="PTHR47623:SF1">
    <property type="entry name" value="OS09G0287300 PROTEIN"/>
    <property type="match status" value="1"/>
</dbReference>
<reference evidence="1" key="1">
    <citation type="submission" date="2022-06" db="EMBL/GenBank/DDBJ databases">
        <title>Sphingomicrobium sedimins sp. nov., a marine bacterium isolated from tidal flat.</title>
        <authorList>
            <person name="Kim C.-H."/>
            <person name="Yoo Y."/>
            <person name="Kim J.-J."/>
        </authorList>
    </citation>
    <scope>NUCLEOTIDE SEQUENCE</scope>
    <source>
        <strain evidence="1">GRR-S6-50</strain>
    </source>
</reference>
<dbReference type="PANTHER" id="PTHR47623">
    <property type="entry name" value="OS09G0287300 PROTEIN"/>
    <property type="match status" value="1"/>
</dbReference>
<dbReference type="Proteomes" id="UP001155128">
    <property type="component" value="Unassembled WGS sequence"/>
</dbReference>
<evidence type="ECO:0000313" key="1">
    <source>
        <dbReference type="EMBL" id="MCM8558399.1"/>
    </source>
</evidence>
<dbReference type="Gene3D" id="3.40.50.1240">
    <property type="entry name" value="Phosphoglycerate mutase-like"/>
    <property type="match status" value="1"/>
</dbReference>